<evidence type="ECO:0000313" key="1">
    <source>
        <dbReference type="EMBL" id="MDU0355801.1"/>
    </source>
</evidence>
<proteinExistence type="predicted"/>
<comment type="caution">
    <text evidence="1">The sequence shown here is derived from an EMBL/GenBank/DDBJ whole genome shotgun (WGS) entry which is preliminary data.</text>
</comment>
<accession>A0ABU3T0K6</accession>
<gene>
    <name evidence="1" type="ORF">RS130_19625</name>
</gene>
<organism evidence="1 2">
    <name type="scientific">Paraglaciecola aquimarina</name>
    <dbReference type="NCBI Taxonomy" id="1235557"/>
    <lineage>
        <taxon>Bacteria</taxon>
        <taxon>Pseudomonadati</taxon>
        <taxon>Pseudomonadota</taxon>
        <taxon>Gammaproteobacteria</taxon>
        <taxon>Alteromonadales</taxon>
        <taxon>Alteromonadaceae</taxon>
        <taxon>Paraglaciecola</taxon>
    </lineage>
</organism>
<dbReference type="EMBL" id="JAWDIO010000002">
    <property type="protein sequence ID" value="MDU0355801.1"/>
    <property type="molecule type" value="Genomic_DNA"/>
</dbReference>
<evidence type="ECO:0008006" key="3">
    <source>
        <dbReference type="Google" id="ProtNLM"/>
    </source>
</evidence>
<name>A0ABU3T0K6_9ALTE</name>
<reference evidence="1 2" key="1">
    <citation type="submission" date="2023-10" db="EMBL/GenBank/DDBJ databases">
        <title>Glaciecola aquimarina strain GGW-M5 nov., isolated from a coastal seawater.</title>
        <authorList>
            <person name="Bayburt H."/>
            <person name="Kim J.M."/>
            <person name="Choi B.J."/>
            <person name="Jeon C.O."/>
        </authorList>
    </citation>
    <scope>NUCLEOTIDE SEQUENCE [LARGE SCALE GENOMIC DNA]</scope>
    <source>
        <strain evidence="1 2">KCTC 32108</strain>
    </source>
</reference>
<protein>
    <recommendedName>
        <fullName evidence="3">Deoxycytidine triphosphate deaminase</fullName>
    </recommendedName>
</protein>
<sequence length="182" mass="20542">MLNIKGVNTQKSLINNGIVIPQKSAVFIDYITLSIDGINDCPTYFNWFNYQLKKFGLSISNRLAKVPPSYDLAYQLCLTNNQNLVCGSIKYSHLHERVLIEFSGSGCALLAKQDNCYWLNVFVNQSAVFIKRLDLAYDDLRGSFPIQLVDKIYCRGGFNSYSGRRPLKENVGQPKKGRTIGT</sequence>
<keyword evidence="2" id="KW-1185">Reference proteome</keyword>
<evidence type="ECO:0000313" key="2">
    <source>
        <dbReference type="Proteomes" id="UP001247805"/>
    </source>
</evidence>
<dbReference type="Proteomes" id="UP001247805">
    <property type="component" value="Unassembled WGS sequence"/>
</dbReference>
<dbReference type="RefSeq" id="WP_316027322.1">
    <property type="nucleotide sequence ID" value="NZ_JAWDIO010000002.1"/>
</dbReference>